<reference evidence="1" key="1">
    <citation type="journal article" date="2007" name="PLoS Biol.">
        <title>Rate of evolution in brain-expressed genes in humans and other primates.</title>
        <authorList>
            <person name="Wang H.-Y."/>
            <person name="Chien H.-C."/>
            <person name="Osada N."/>
            <person name="Hashimoto K."/>
            <person name="Sugano S."/>
            <person name="Gojobori T."/>
            <person name="Chou C.-K."/>
            <person name="Tsai S.-F."/>
            <person name="Wu C.-I."/>
            <person name="Shen C.-K.J."/>
        </authorList>
    </citation>
    <scope>NUCLEOTIDE SEQUENCE</scope>
</reference>
<dbReference type="EMBL" id="AB174673">
    <property type="protein sequence ID" value="BAE91735.1"/>
    <property type="molecule type" value="mRNA"/>
</dbReference>
<sequence>MCVLPIEGNALQNFRVNMKIKILPLKNCRLEFLPSFLTSHE</sequence>
<dbReference type="AlphaFoldDB" id="I7GNZ3"/>
<evidence type="ECO:0000313" key="1">
    <source>
        <dbReference type="EMBL" id="BAE91735.1"/>
    </source>
</evidence>
<protein>
    <submittedName>
        <fullName evidence="1">Macaca fascicularis brain cDNA, clone: QtrA-18604</fullName>
    </submittedName>
</protein>
<accession>I7GNZ3</accession>
<name>I7GNZ3_MACFA</name>
<proteinExistence type="evidence at transcript level"/>
<organism evidence="1">
    <name type="scientific">Macaca fascicularis</name>
    <name type="common">Crab-eating macaque</name>
    <name type="synonym">Cynomolgus monkey</name>
    <dbReference type="NCBI Taxonomy" id="9541"/>
    <lineage>
        <taxon>Eukaryota</taxon>
        <taxon>Metazoa</taxon>
        <taxon>Chordata</taxon>
        <taxon>Craniata</taxon>
        <taxon>Vertebrata</taxon>
        <taxon>Euteleostomi</taxon>
        <taxon>Mammalia</taxon>
        <taxon>Eutheria</taxon>
        <taxon>Euarchontoglires</taxon>
        <taxon>Primates</taxon>
        <taxon>Haplorrhini</taxon>
        <taxon>Catarrhini</taxon>
        <taxon>Cercopithecidae</taxon>
        <taxon>Cercopithecinae</taxon>
        <taxon>Macaca</taxon>
    </lineage>
</organism>